<evidence type="ECO:0000313" key="2">
    <source>
        <dbReference type="Proteomes" id="UP000242818"/>
    </source>
</evidence>
<protein>
    <submittedName>
        <fullName evidence="1">Uncharacterized protein</fullName>
    </submittedName>
</protein>
<organism evidence="1 2">
    <name type="scientific">Chitinophaga costaii</name>
    <dbReference type="NCBI Taxonomy" id="1335309"/>
    <lineage>
        <taxon>Bacteria</taxon>
        <taxon>Pseudomonadati</taxon>
        <taxon>Bacteroidota</taxon>
        <taxon>Chitinophagia</taxon>
        <taxon>Chitinophagales</taxon>
        <taxon>Chitinophagaceae</taxon>
        <taxon>Chitinophaga</taxon>
    </lineage>
</organism>
<dbReference type="Proteomes" id="UP000242818">
    <property type="component" value="Unassembled WGS sequence"/>
</dbReference>
<sequence length="202" mass="22750">MSQELLDQVRSRFVNGFAELNQALGMVPFLLSSASALCLDYYLPGGRLLFELTFSTDIEPATLNLLGYTGSWLTDIRCVPCIVQGVDLLEVESRIKRLNYVMDYVAERSAIQGLIDRAASGSNKTQTAAYELLAAKYCHIFTFGSSLDGLRARVFAEREYREHFSLLPGNQTFPVAAYEQLLRGVEKSIRSRRRETARYNTL</sequence>
<accession>A0A1C4EW73</accession>
<gene>
    <name evidence="1" type="ORF">GA0116948_11055</name>
</gene>
<dbReference type="EMBL" id="FMAR01000010">
    <property type="protein sequence ID" value="SCC47867.1"/>
    <property type="molecule type" value="Genomic_DNA"/>
</dbReference>
<name>A0A1C4EW73_9BACT</name>
<evidence type="ECO:0000313" key="1">
    <source>
        <dbReference type="EMBL" id="SCC47867.1"/>
    </source>
</evidence>
<dbReference type="AlphaFoldDB" id="A0A1C4EW73"/>
<dbReference type="STRING" id="1335309.GA0116948_11055"/>
<reference evidence="1 2" key="1">
    <citation type="submission" date="2016-08" db="EMBL/GenBank/DDBJ databases">
        <authorList>
            <person name="Seilhamer J.J."/>
        </authorList>
    </citation>
    <scope>NUCLEOTIDE SEQUENCE [LARGE SCALE GENOMIC DNA]</scope>
    <source>
        <strain evidence="1 2">A37T2</strain>
    </source>
</reference>
<keyword evidence="2" id="KW-1185">Reference proteome</keyword>
<proteinExistence type="predicted"/>